<evidence type="ECO:0000313" key="2">
    <source>
        <dbReference type="EMBL" id="KKP68400.1"/>
    </source>
</evidence>
<proteinExistence type="predicted"/>
<evidence type="ECO:0000313" key="3">
    <source>
        <dbReference type="Proteomes" id="UP000034127"/>
    </source>
</evidence>
<evidence type="ECO:0000256" key="1">
    <source>
        <dbReference type="SAM" id="Phobius"/>
    </source>
</evidence>
<accession>A0A0G0DZF4</accession>
<reference evidence="2 3" key="1">
    <citation type="journal article" date="2015" name="Nature">
        <title>rRNA introns, odd ribosomes, and small enigmatic genomes across a large radiation of phyla.</title>
        <authorList>
            <person name="Brown C.T."/>
            <person name="Hug L.A."/>
            <person name="Thomas B.C."/>
            <person name="Sharon I."/>
            <person name="Castelle C.J."/>
            <person name="Singh A."/>
            <person name="Wilkins M.J."/>
            <person name="Williams K.H."/>
            <person name="Banfield J.F."/>
        </authorList>
    </citation>
    <scope>NUCLEOTIDE SEQUENCE [LARGE SCALE GENOMIC DNA]</scope>
</reference>
<gene>
    <name evidence="2" type="ORF">UR63_C0003G0013</name>
</gene>
<organism evidence="2 3">
    <name type="scientific">Candidatus Roizmanbacteria bacterium GW2011_GWC2_35_12</name>
    <dbReference type="NCBI Taxonomy" id="1618485"/>
    <lineage>
        <taxon>Bacteria</taxon>
        <taxon>Candidatus Roizmaniibacteriota</taxon>
    </lineage>
</organism>
<dbReference type="AlphaFoldDB" id="A0A0G0DZF4"/>
<dbReference type="Proteomes" id="UP000034127">
    <property type="component" value="Unassembled WGS sequence"/>
</dbReference>
<name>A0A0G0DZF4_9BACT</name>
<dbReference type="Gene3D" id="3.30.700.10">
    <property type="entry name" value="Glycoprotein, Type 4 Pilin"/>
    <property type="match status" value="1"/>
</dbReference>
<dbReference type="EMBL" id="LBPX01000003">
    <property type="protein sequence ID" value="KKP68400.1"/>
    <property type="molecule type" value="Genomic_DNA"/>
</dbReference>
<comment type="caution">
    <text evidence="2">The sequence shown here is derived from an EMBL/GenBank/DDBJ whole genome shotgun (WGS) entry which is preliminary data.</text>
</comment>
<keyword evidence="1" id="KW-1133">Transmembrane helix</keyword>
<dbReference type="InterPro" id="IPR045584">
    <property type="entry name" value="Pilin-like"/>
</dbReference>
<dbReference type="SUPFAM" id="SSF54523">
    <property type="entry name" value="Pili subunits"/>
    <property type="match status" value="1"/>
</dbReference>
<protein>
    <submittedName>
        <fullName evidence="2">Uncharacterized protein</fullName>
    </submittedName>
</protein>
<dbReference type="NCBIfam" id="TIGR02532">
    <property type="entry name" value="IV_pilin_GFxxxE"/>
    <property type="match status" value="1"/>
</dbReference>
<dbReference type="Pfam" id="PF07963">
    <property type="entry name" value="N_methyl"/>
    <property type="match status" value="1"/>
</dbReference>
<sequence>MVKNKFGFTIIELLISISIILIFSGISLPYYNKYSQEIKLQNEVKKLISVIELAKKKAISSDLYQSCDNFSGYKIIINADNYSFRFGCAGVYQNVQTYNFPTNISVISGTGNFTFKPLGIGTNIAIGAIRLKNSSLNQCLEISITTNGILETGNIDSCL</sequence>
<keyword evidence="1" id="KW-0812">Transmembrane</keyword>
<feature type="transmembrane region" description="Helical" evidence="1">
    <location>
        <begin position="6"/>
        <end position="31"/>
    </location>
</feature>
<keyword evidence="1" id="KW-0472">Membrane</keyword>
<dbReference type="InterPro" id="IPR012902">
    <property type="entry name" value="N_methyl_site"/>
</dbReference>